<protein>
    <submittedName>
        <fullName evidence="3">Uncharacterized protein</fullName>
    </submittedName>
</protein>
<keyword evidence="4" id="KW-1185">Reference proteome</keyword>
<keyword evidence="2" id="KW-0732">Signal</keyword>
<name>A0A2W1BSG8_HELAM</name>
<evidence type="ECO:0000256" key="2">
    <source>
        <dbReference type="SAM" id="SignalP"/>
    </source>
</evidence>
<feature type="transmembrane region" description="Helical" evidence="1">
    <location>
        <begin position="161"/>
        <end position="181"/>
    </location>
</feature>
<gene>
    <name evidence="3" type="primary">HaOG202671</name>
    <name evidence="3" type="ORF">B5X24_HaOG202671</name>
</gene>
<dbReference type="Proteomes" id="UP000249218">
    <property type="component" value="Unassembled WGS sequence"/>
</dbReference>
<dbReference type="OrthoDB" id="6066069at2759"/>
<feature type="signal peptide" evidence="2">
    <location>
        <begin position="1"/>
        <end position="16"/>
    </location>
</feature>
<accession>A0A2W1BSG8</accession>
<dbReference type="EMBL" id="KZ149914">
    <property type="protein sequence ID" value="PZC77999.1"/>
    <property type="molecule type" value="Genomic_DNA"/>
</dbReference>
<feature type="chain" id="PRO_5016130306" evidence="2">
    <location>
        <begin position="17"/>
        <end position="244"/>
    </location>
</feature>
<organism evidence="3 4">
    <name type="scientific">Helicoverpa armigera</name>
    <name type="common">Cotton bollworm</name>
    <name type="synonym">Heliothis armigera</name>
    <dbReference type="NCBI Taxonomy" id="29058"/>
    <lineage>
        <taxon>Eukaryota</taxon>
        <taxon>Metazoa</taxon>
        <taxon>Ecdysozoa</taxon>
        <taxon>Arthropoda</taxon>
        <taxon>Hexapoda</taxon>
        <taxon>Insecta</taxon>
        <taxon>Pterygota</taxon>
        <taxon>Neoptera</taxon>
        <taxon>Endopterygota</taxon>
        <taxon>Lepidoptera</taxon>
        <taxon>Glossata</taxon>
        <taxon>Ditrysia</taxon>
        <taxon>Noctuoidea</taxon>
        <taxon>Noctuidae</taxon>
        <taxon>Heliothinae</taxon>
        <taxon>Helicoverpa</taxon>
    </lineage>
</organism>
<evidence type="ECO:0000256" key="1">
    <source>
        <dbReference type="SAM" id="Phobius"/>
    </source>
</evidence>
<proteinExistence type="predicted"/>
<reference evidence="3 4" key="1">
    <citation type="journal article" date="2017" name="BMC Biol.">
        <title>Genomic innovations, transcriptional plasticity and gene loss underlying the evolution and divergence of two highly polyphagous and invasive Helicoverpa pest species.</title>
        <authorList>
            <person name="Pearce S.L."/>
            <person name="Clarke D.F."/>
            <person name="East P.D."/>
            <person name="Elfekih S."/>
            <person name="Gordon K.H."/>
            <person name="Jermiin L.S."/>
            <person name="McGaughran A."/>
            <person name="Oakeshott J.G."/>
            <person name="Papanikolaou A."/>
            <person name="Perera O.P."/>
            <person name="Rane R.V."/>
            <person name="Richards S."/>
            <person name="Tay W.T."/>
            <person name="Walsh T.K."/>
            <person name="Anderson A."/>
            <person name="Anderson C.J."/>
            <person name="Asgari S."/>
            <person name="Board P.G."/>
            <person name="Bretschneider A."/>
            <person name="Campbell P.M."/>
            <person name="Chertemps T."/>
            <person name="Christeller J.T."/>
            <person name="Coppin C.W."/>
            <person name="Downes S.J."/>
            <person name="Duan G."/>
            <person name="Farnsworth C.A."/>
            <person name="Good R.T."/>
            <person name="Han L.B."/>
            <person name="Han Y.C."/>
            <person name="Hatje K."/>
            <person name="Horne I."/>
            <person name="Huang Y.P."/>
            <person name="Hughes D.S."/>
            <person name="Jacquin-Joly E."/>
            <person name="James W."/>
            <person name="Jhangiani S."/>
            <person name="Kollmar M."/>
            <person name="Kuwar S.S."/>
            <person name="Li S."/>
            <person name="Liu N.Y."/>
            <person name="Maibeche M.T."/>
            <person name="Miller J.R."/>
            <person name="Montagne N."/>
            <person name="Perry T."/>
            <person name="Qu J."/>
            <person name="Song S.V."/>
            <person name="Sutton G.G."/>
            <person name="Vogel H."/>
            <person name="Walenz B.P."/>
            <person name="Xu W."/>
            <person name="Zhang H.J."/>
            <person name="Zou Z."/>
            <person name="Batterham P."/>
            <person name="Edwards O.R."/>
            <person name="Feyereisen R."/>
            <person name="Gibbs R.A."/>
            <person name="Heckel D.G."/>
            <person name="McGrath A."/>
            <person name="Robin C."/>
            <person name="Scherer S.E."/>
            <person name="Worley K.C."/>
            <person name="Wu Y.D."/>
        </authorList>
    </citation>
    <scope>NUCLEOTIDE SEQUENCE [LARGE SCALE GENOMIC DNA]</scope>
    <source>
        <strain evidence="3">Harm_GR_Male_#8</strain>
        <tissue evidence="3">Whole organism</tissue>
    </source>
</reference>
<keyword evidence="1" id="KW-1133">Transmembrane helix</keyword>
<evidence type="ECO:0000313" key="3">
    <source>
        <dbReference type="EMBL" id="PZC77999.1"/>
    </source>
</evidence>
<evidence type="ECO:0000313" key="4">
    <source>
        <dbReference type="Proteomes" id="UP000249218"/>
    </source>
</evidence>
<sequence length="244" mass="28005">MKYLCLVLYFVTLHECTVDLNIQDLVYIADHLSAAECRRLFASLLFTSNKLPENLTEAEEKVPKDVPCVKLLIKWNSGDQPWEGKGKSHTVVGKRLRQLGHADLSDWLGKLVFHKLARSVNNSLKFEKYFEEDKKLPQFTEKIYKDKDSLATAKWTTIDTIFSVTLFGLLFVSVAALFRILSALCRKAKIKLITAKDKEEMVDLLSIAESVESDQETVYEYEHGKRSHVSFKLELDRPEDDSDK</sequence>
<keyword evidence="1" id="KW-0472">Membrane</keyword>
<keyword evidence="1" id="KW-0812">Transmembrane</keyword>
<dbReference type="AlphaFoldDB" id="A0A2W1BSG8"/>